<sequence length="121" mass="14156">MRPEKGQGESEAEGSFVGFRFLLKPPLLDGRWETNKESSATILQKNPIFFSSFAGQLRRRNRVQASWPRRQAQSPWLPFLLAELLCVFFFQPICIFLDSDPYRLIFHLLLLGWKGEKIQRN</sequence>
<dbReference type="Proteomes" id="UP000829196">
    <property type="component" value="Unassembled WGS sequence"/>
</dbReference>
<reference evidence="1" key="1">
    <citation type="journal article" date="2022" name="Front. Genet.">
        <title>Chromosome-Scale Assembly of the Dendrobium nobile Genome Provides Insights Into the Molecular Mechanism of the Biosynthesis of the Medicinal Active Ingredient of Dendrobium.</title>
        <authorList>
            <person name="Xu Q."/>
            <person name="Niu S.-C."/>
            <person name="Li K.-L."/>
            <person name="Zheng P.-J."/>
            <person name="Zhang X.-J."/>
            <person name="Jia Y."/>
            <person name="Liu Y."/>
            <person name="Niu Y.-X."/>
            <person name="Yu L.-H."/>
            <person name="Chen D.-F."/>
            <person name="Zhang G.-Q."/>
        </authorList>
    </citation>
    <scope>NUCLEOTIDE SEQUENCE</scope>
    <source>
        <tissue evidence="1">Leaf</tissue>
    </source>
</reference>
<dbReference type="EMBL" id="JAGYWB010000002">
    <property type="protein sequence ID" value="KAI0528661.1"/>
    <property type="molecule type" value="Genomic_DNA"/>
</dbReference>
<gene>
    <name evidence="1" type="ORF">KFK09_001203</name>
</gene>
<accession>A0A8T3C9P3</accession>
<keyword evidence="2" id="KW-1185">Reference proteome</keyword>
<evidence type="ECO:0000313" key="2">
    <source>
        <dbReference type="Proteomes" id="UP000829196"/>
    </source>
</evidence>
<dbReference type="AlphaFoldDB" id="A0A8T3C9P3"/>
<organism evidence="1 2">
    <name type="scientific">Dendrobium nobile</name>
    <name type="common">Orchid</name>
    <dbReference type="NCBI Taxonomy" id="94219"/>
    <lineage>
        <taxon>Eukaryota</taxon>
        <taxon>Viridiplantae</taxon>
        <taxon>Streptophyta</taxon>
        <taxon>Embryophyta</taxon>
        <taxon>Tracheophyta</taxon>
        <taxon>Spermatophyta</taxon>
        <taxon>Magnoliopsida</taxon>
        <taxon>Liliopsida</taxon>
        <taxon>Asparagales</taxon>
        <taxon>Orchidaceae</taxon>
        <taxon>Epidendroideae</taxon>
        <taxon>Malaxideae</taxon>
        <taxon>Dendrobiinae</taxon>
        <taxon>Dendrobium</taxon>
    </lineage>
</organism>
<proteinExistence type="predicted"/>
<name>A0A8T3C9P3_DENNO</name>
<evidence type="ECO:0000313" key="1">
    <source>
        <dbReference type="EMBL" id="KAI0528661.1"/>
    </source>
</evidence>
<comment type="caution">
    <text evidence="1">The sequence shown here is derived from an EMBL/GenBank/DDBJ whole genome shotgun (WGS) entry which is preliminary data.</text>
</comment>
<protein>
    <submittedName>
        <fullName evidence="1">Uncharacterized protein</fullName>
    </submittedName>
</protein>